<evidence type="ECO:0000259" key="9">
    <source>
        <dbReference type="Pfam" id="PF24809"/>
    </source>
</evidence>
<dbReference type="InterPro" id="IPR056125">
    <property type="entry name" value="DUF7708"/>
</dbReference>
<evidence type="ECO:0000256" key="5">
    <source>
        <dbReference type="ARBA" id="ARBA00023043"/>
    </source>
</evidence>
<dbReference type="Pfam" id="PF13637">
    <property type="entry name" value="Ank_4"/>
    <property type="match status" value="1"/>
</dbReference>
<dbReference type="Pfam" id="PF22939">
    <property type="entry name" value="WHD_GPIID"/>
    <property type="match status" value="1"/>
</dbReference>
<evidence type="ECO:0000256" key="1">
    <source>
        <dbReference type="ARBA" id="ARBA00022723"/>
    </source>
</evidence>
<evidence type="ECO:0000256" key="7">
    <source>
        <dbReference type="SAM" id="MobiDB-lite"/>
    </source>
</evidence>
<evidence type="ECO:0000313" key="11">
    <source>
        <dbReference type="EMBL" id="KAH0536068.1"/>
    </source>
</evidence>
<feature type="repeat" description="ANK" evidence="6">
    <location>
        <begin position="911"/>
        <end position="943"/>
    </location>
</feature>
<keyword evidence="4" id="KW-0862">Zinc</keyword>
<feature type="domain" description="DUF7708" evidence="9">
    <location>
        <begin position="154"/>
        <end position="292"/>
    </location>
</feature>
<dbReference type="SMART" id="SM00248">
    <property type="entry name" value="ANK"/>
    <property type="match status" value="8"/>
</dbReference>
<dbReference type="Pfam" id="PF24883">
    <property type="entry name" value="NPHP3_N"/>
    <property type="match status" value="1"/>
</dbReference>
<reference evidence="11" key="1">
    <citation type="submission" date="2021-03" db="EMBL/GenBank/DDBJ databases">
        <title>Comparative genomics and phylogenomic investigation of the class Geoglossomycetes provide insights into ecological specialization and systematics.</title>
        <authorList>
            <person name="Melie T."/>
            <person name="Pirro S."/>
            <person name="Miller A.N."/>
            <person name="Quandt A."/>
        </authorList>
    </citation>
    <scope>NUCLEOTIDE SEQUENCE</scope>
    <source>
        <strain evidence="11">GBOQ0MN5Z8</strain>
    </source>
</reference>
<feature type="region of interest" description="Disordered" evidence="7">
    <location>
        <begin position="29"/>
        <end position="54"/>
    </location>
</feature>
<evidence type="ECO:0000313" key="12">
    <source>
        <dbReference type="Proteomes" id="UP000698800"/>
    </source>
</evidence>
<feature type="domain" description="Nephrocystin 3-like N-terminal" evidence="10">
    <location>
        <begin position="363"/>
        <end position="538"/>
    </location>
</feature>
<evidence type="ECO:0000256" key="6">
    <source>
        <dbReference type="PROSITE-ProRule" id="PRU00023"/>
    </source>
</evidence>
<dbReference type="PROSITE" id="PS50088">
    <property type="entry name" value="ANK_REPEAT"/>
    <property type="match status" value="7"/>
</dbReference>
<dbReference type="EMBL" id="JAGHQL010000238">
    <property type="protein sequence ID" value="KAH0536068.1"/>
    <property type="molecule type" value="Genomic_DNA"/>
</dbReference>
<comment type="caution">
    <text evidence="11">The sequence shown here is derived from an EMBL/GenBank/DDBJ whole genome shotgun (WGS) entry which is preliminary data.</text>
</comment>
<dbReference type="Gene3D" id="3.40.50.300">
    <property type="entry name" value="P-loop containing nucleotide triphosphate hydrolases"/>
    <property type="match status" value="1"/>
</dbReference>
<evidence type="ECO:0000256" key="3">
    <source>
        <dbReference type="ARBA" id="ARBA00022771"/>
    </source>
</evidence>
<sequence length="1236" mass="136856">MNGRIRAKLRLAKAPNAPLSTAELRLAGVPRPGLEGYPESSDTKPSNPGRLEASLPADLAPSAALAVAETSNTELIIAQGPVSQVEAVQKKDLWEKAVHTLSDRDPEFDFGSADRLAVLNDVLTVVEAKKQRCMQRRWKYTKHNGDIIILRDVFEKIATWVEKFKAVGNAVVQYDPIHASLPWAGVRLLLQVSVNDSQTFGAMAEGVEFVSNLITQYVIIEHLYLRRPSVAKHQLEQALIALYAAVLEYLLKARRFYGRNTAKRMALSIVQTAETGVEKHLDKILDARTSVDFCVRLVEAEETCRKLKLILEELERPVIRMATQLSGLCDSLQELERERVFQWMSNVPYMNHHKAKVKDCLPGSGRWLFENEKFIEWRKSSASSIMWLHGIPGSGKSILVSSVVEHLYSESSVNKRPAPISYFYCARNAAEPERANPDEILRCILEQLSSSKADLPIREPVVEVYKEKKKEAKGRAPQKLILSETVDLILALLEDNPAIIVIDALDECDPAQRPNLLKALDLIIQESANLTKVFVSSRDDGDIVCRLAKWPNVFIDASDNRVDIEHFIRTEVAQAINEKRLIKGNVSKQLEHQIIGTLVNGAQGMFRWVSLQIQNLCDSRRIRYEEDIREELRRLPETLVESYDVIYQTISNSGRASRMVAEKAMKWLICAQRPLKCRELIAAVSVDSEGNCLRSSNDDLLDTCCNMVVLDSELDIFRFAHLSVREYLEGRGDYSLLEAHTLALERCLDVHTFQLEMAPSVEPTIEQNRILVPYANLYWPVHCQNAENDQLDENLTQKLRCFLFQGDCNPSSLFTKWVSAASESSGLLMWDDPLKDMLRAVSSSPPSLLFLACSFGLVSVINDLSSSENIDWNQRNDKENTGLHLAASSGHEVAVQLLLEKGAGIVARTARGETALHRAAEHGHKAVVRSLLEKGADVMAKDDRGRTALHGAAGSGHKEVVRLLLERGADVAAEDARGCVALHVAARRGHPEVARLLLEEGADVGTRDTGGWTALHTAAGRGHEAVVRQLLEKGAKVGAKDADGGTALHWASGCGHEAVVSLLFDKGADAGVQDADGGTALHAAAGRGHETVVRLLLENGADVTLKTTHGGTALHRAAERGRKAVEQILLEHCQEHNIAISDEDMSVTSKLANSSSYIYCDNCDGRIPSPDPHYHCNICDDDDFDLCQECIDKGTLCRGDGHRLIRRRIENGVCIDMTTEVIANSSMPQVSELPIR</sequence>
<dbReference type="GO" id="GO:0008270">
    <property type="term" value="F:zinc ion binding"/>
    <property type="evidence" value="ECO:0007669"/>
    <property type="project" value="UniProtKB-KW"/>
</dbReference>
<accession>A0A9P8I660</accession>
<feature type="repeat" description="ANK" evidence="6">
    <location>
        <begin position="878"/>
        <end position="910"/>
    </location>
</feature>
<keyword evidence="3" id="KW-0863">Zinc-finger</keyword>
<dbReference type="SUPFAM" id="SSF48403">
    <property type="entry name" value="Ankyrin repeat"/>
    <property type="match status" value="1"/>
</dbReference>
<keyword evidence="1" id="KW-0479">Metal-binding</keyword>
<keyword evidence="12" id="KW-1185">Reference proteome</keyword>
<proteinExistence type="predicted"/>
<dbReference type="AlphaFoldDB" id="A0A9P8I660"/>
<feature type="repeat" description="ANK" evidence="6">
    <location>
        <begin position="1043"/>
        <end position="1075"/>
    </location>
</feature>
<organism evidence="11 12">
    <name type="scientific">Glutinoglossum americanum</name>
    <dbReference type="NCBI Taxonomy" id="1670608"/>
    <lineage>
        <taxon>Eukaryota</taxon>
        <taxon>Fungi</taxon>
        <taxon>Dikarya</taxon>
        <taxon>Ascomycota</taxon>
        <taxon>Pezizomycotina</taxon>
        <taxon>Geoglossomycetes</taxon>
        <taxon>Geoglossales</taxon>
        <taxon>Geoglossaceae</taxon>
        <taxon>Glutinoglossum</taxon>
    </lineage>
</organism>
<dbReference type="InterPro" id="IPR036770">
    <property type="entry name" value="Ankyrin_rpt-contain_sf"/>
</dbReference>
<dbReference type="InterPro" id="IPR041981">
    <property type="entry name" value="ZZZ3_ZZ"/>
</dbReference>
<keyword evidence="5 6" id="KW-0040">ANK repeat</keyword>
<dbReference type="Proteomes" id="UP000698800">
    <property type="component" value="Unassembled WGS sequence"/>
</dbReference>
<dbReference type="OrthoDB" id="7464126at2759"/>
<evidence type="ECO:0000256" key="4">
    <source>
        <dbReference type="ARBA" id="ARBA00022833"/>
    </source>
</evidence>
<dbReference type="SUPFAM" id="SSF57850">
    <property type="entry name" value="RING/U-box"/>
    <property type="match status" value="1"/>
</dbReference>
<evidence type="ECO:0000259" key="8">
    <source>
        <dbReference type="Pfam" id="PF22939"/>
    </source>
</evidence>
<dbReference type="CDD" id="cd02341">
    <property type="entry name" value="ZZ_ZZZ3"/>
    <property type="match status" value="1"/>
</dbReference>
<dbReference type="PROSITE" id="PS50297">
    <property type="entry name" value="ANK_REP_REGION"/>
    <property type="match status" value="7"/>
</dbReference>
<dbReference type="PANTHER" id="PTHR24171:SF8">
    <property type="entry name" value="BRCA1-ASSOCIATED RING DOMAIN PROTEIN 1"/>
    <property type="match status" value="1"/>
</dbReference>
<feature type="domain" description="GPI inositol-deacylase winged helix" evidence="8">
    <location>
        <begin position="656"/>
        <end position="729"/>
    </location>
</feature>
<feature type="repeat" description="ANK" evidence="6">
    <location>
        <begin position="944"/>
        <end position="976"/>
    </location>
</feature>
<evidence type="ECO:0008006" key="13">
    <source>
        <dbReference type="Google" id="ProtNLM"/>
    </source>
</evidence>
<feature type="repeat" description="ANK" evidence="6">
    <location>
        <begin position="1010"/>
        <end position="1042"/>
    </location>
</feature>
<dbReference type="Gene3D" id="1.25.40.20">
    <property type="entry name" value="Ankyrin repeat-containing domain"/>
    <property type="match status" value="4"/>
</dbReference>
<name>A0A9P8I660_9PEZI</name>
<dbReference type="Gene3D" id="3.30.60.90">
    <property type="match status" value="1"/>
</dbReference>
<dbReference type="Pfam" id="PF00023">
    <property type="entry name" value="Ank"/>
    <property type="match status" value="1"/>
</dbReference>
<dbReference type="InterPro" id="IPR027417">
    <property type="entry name" value="P-loop_NTPase"/>
</dbReference>
<dbReference type="SUPFAM" id="SSF52540">
    <property type="entry name" value="P-loop containing nucleoside triphosphate hydrolases"/>
    <property type="match status" value="1"/>
</dbReference>
<dbReference type="InterPro" id="IPR002110">
    <property type="entry name" value="Ankyrin_rpt"/>
</dbReference>
<dbReference type="Pfam" id="PF24809">
    <property type="entry name" value="DUF7708"/>
    <property type="match status" value="1"/>
</dbReference>
<evidence type="ECO:0000256" key="2">
    <source>
        <dbReference type="ARBA" id="ARBA00022737"/>
    </source>
</evidence>
<dbReference type="PANTHER" id="PTHR24171">
    <property type="entry name" value="ANKYRIN REPEAT DOMAIN-CONTAINING PROTEIN 39-RELATED"/>
    <property type="match status" value="1"/>
</dbReference>
<feature type="repeat" description="ANK" evidence="6">
    <location>
        <begin position="977"/>
        <end position="1009"/>
    </location>
</feature>
<feature type="repeat" description="ANK" evidence="6">
    <location>
        <begin position="1076"/>
        <end position="1108"/>
    </location>
</feature>
<dbReference type="Pfam" id="PF12796">
    <property type="entry name" value="Ank_2"/>
    <property type="match status" value="2"/>
</dbReference>
<dbReference type="PRINTS" id="PR01415">
    <property type="entry name" value="ANKYRIN"/>
</dbReference>
<dbReference type="InterPro" id="IPR054471">
    <property type="entry name" value="GPIID_WHD"/>
</dbReference>
<evidence type="ECO:0000259" key="10">
    <source>
        <dbReference type="Pfam" id="PF24883"/>
    </source>
</evidence>
<gene>
    <name evidence="11" type="ORF">FGG08_007034</name>
</gene>
<keyword evidence="2" id="KW-0677">Repeat</keyword>
<dbReference type="InterPro" id="IPR043145">
    <property type="entry name" value="Znf_ZZ_sf"/>
</dbReference>
<dbReference type="InterPro" id="IPR056884">
    <property type="entry name" value="NPHP3-like_N"/>
</dbReference>
<protein>
    <recommendedName>
        <fullName evidence="13">Ankyrin repeat domain-containing protein 50</fullName>
    </recommendedName>
</protein>